<proteinExistence type="predicted"/>
<dbReference type="EMBL" id="LIAE01006813">
    <property type="protein sequence ID" value="PAV84899.1"/>
    <property type="molecule type" value="Genomic_DNA"/>
</dbReference>
<accession>A0A2A2LFF3</accession>
<evidence type="ECO:0000313" key="4">
    <source>
        <dbReference type="Proteomes" id="UP000218231"/>
    </source>
</evidence>
<feature type="compositionally biased region" description="Low complexity" evidence="1">
    <location>
        <begin position="78"/>
        <end position="99"/>
    </location>
</feature>
<evidence type="ECO:0000256" key="2">
    <source>
        <dbReference type="SAM" id="SignalP"/>
    </source>
</evidence>
<feature type="chain" id="PRO_5012674647" evidence="2">
    <location>
        <begin position="20"/>
        <end position="113"/>
    </location>
</feature>
<feature type="region of interest" description="Disordered" evidence="1">
    <location>
        <begin position="78"/>
        <end position="113"/>
    </location>
</feature>
<feature type="region of interest" description="Disordered" evidence="1">
    <location>
        <begin position="41"/>
        <end position="61"/>
    </location>
</feature>
<keyword evidence="4" id="KW-1185">Reference proteome</keyword>
<reference evidence="3 4" key="1">
    <citation type="journal article" date="2017" name="Curr. Biol.">
        <title>Genome architecture and evolution of a unichromosomal asexual nematode.</title>
        <authorList>
            <person name="Fradin H."/>
            <person name="Zegar C."/>
            <person name="Gutwein M."/>
            <person name="Lucas J."/>
            <person name="Kovtun M."/>
            <person name="Corcoran D."/>
            <person name="Baugh L.R."/>
            <person name="Kiontke K."/>
            <person name="Gunsalus K."/>
            <person name="Fitch D.H."/>
            <person name="Piano F."/>
        </authorList>
    </citation>
    <scope>NUCLEOTIDE SEQUENCE [LARGE SCALE GENOMIC DNA]</scope>
    <source>
        <strain evidence="3">PF1309</strain>
    </source>
</reference>
<evidence type="ECO:0000313" key="3">
    <source>
        <dbReference type="EMBL" id="PAV84899.1"/>
    </source>
</evidence>
<evidence type="ECO:0000256" key="1">
    <source>
        <dbReference type="SAM" id="MobiDB-lite"/>
    </source>
</evidence>
<organism evidence="3 4">
    <name type="scientific">Diploscapter pachys</name>
    <dbReference type="NCBI Taxonomy" id="2018661"/>
    <lineage>
        <taxon>Eukaryota</taxon>
        <taxon>Metazoa</taxon>
        <taxon>Ecdysozoa</taxon>
        <taxon>Nematoda</taxon>
        <taxon>Chromadorea</taxon>
        <taxon>Rhabditida</taxon>
        <taxon>Rhabditina</taxon>
        <taxon>Rhabditomorpha</taxon>
        <taxon>Rhabditoidea</taxon>
        <taxon>Rhabditidae</taxon>
        <taxon>Diploscapter</taxon>
    </lineage>
</organism>
<protein>
    <submittedName>
        <fullName evidence="3">Uncharacterized protein</fullName>
    </submittedName>
</protein>
<comment type="caution">
    <text evidence="3">The sequence shown here is derived from an EMBL/GenBank/DDBJ whole genome shotgun (WGS) entry which is preliminary data.</text>
</comment>
<keyword evidence="2" id="KW-0732">Signal</keyword>
<dbReference type="Proteomes" id="UP000218231">
    <property type="component" value="Unassembled WGS sequence"/>
</dbReference>
<feature type="signal peptide" evidence="2">
    <location>
        <begin position="1"/>
        <end position="19"/>
    </location>
</feature>
<sequence>MVLIKINLLLKATHHMVWAVGRAPQQVQLFQPFHSSQQQQYGFNPNLRLSPSQFGQFGNPRSSLSSNINSFNSFDNSAGISSQSSVSSPSSQSSSLSSLTGGFYKGQGNQQIN</sequence>
<name>A0A2A2LFF3_9BILA</name>
<gene>
    <name evidence="3" type="ORF">WR25_25211</name>
</gene>
<dbReference type="AlphaFoldDB" id="A0A2A2LFF3"/>